<comment type="caution">
    <text evidence="2">The sequence shown here is derived from an EMBL/GenBank/DDBJ whole genome shotgun (WGS) entry which is preliminary data.</text>
</comment>
<reference evidence="2 3" key="1">
    <citation type="submission" date="2020-07" db="EMBL/GenBank/DDBJ databases">
        <title>Bradyrhizobium diversity isolated from nodules of indigenous legumes of Western Australia.</title>
        <authorList>
            <person name="Klepa M.S."/>
        </authorList>
    </citation>
    <scope>NUCLEOTIDE SEQUENCE [LARGE SCALE GENOMIC DNA]</scope>
    <source>
        <strain evidence="2 3">CNPSo 4019</strain>
    </source>
</reference>
<sequence length="593" mass="65514">MLAQSLSRSSRTTISIAAQGWLDEFERILGRPDPATLDPLFLADGFWRDVLALSWNLQTIAGRDAITQELTARAPKAAPTSLNIAPNRAPPRWVTRAGTNTIEAIFHFETAIGRGSGIVRLVPDTADGDRLKAWTLLTALDELKGFEEQLGASRPRGQAYSRDFRGPNWLDLRNASRDYADRDPAVLVVGGGQAGLAIAARLKQLKVDTLIVDREARIGDNWRKRYHALTLHNQVQVNHLPYMPFPPSWPVYIPKDKLANWFEAYVDAMELNFWTGTEFEGGAYDEASGHWTVTLRRSDGSKRTMHPRHVVMATGVSGIANVPDIPTLDNFNGALLHSSRYEDGENWTGKRAIVIGTGNSGHDIAQDLYSSGAEVTLVQRSPTLVTNIEPSAQLAYATYNEGTFEDNDLIAASMPTPLAKTTHVMLTEQSRELDKELLDGLSRVGFKLDFGEAGTGWQFKYLTRGGGYYFNVGCSNLIVEGKIKLRQFSDIESFVTNGARMTDGSIIAADLIVLSTGYKPQEYLVRQLFGDAIADRVGPIWGFGDGFELRNMYARTKQPGLWFIAGSLAQCRINSKYLALQIKAVEEGILGRT</sequence>
<dbReference type="PRINTS" id="PR00411">
    <property type="entry name" value="PNDRDTASEI"/>
</dbReference>
<dbReference type="SUPFAM" id="SSF51905">
    <property type="entry name" value="FAD/NAD(P)-binding domain"/>
    <property type="match status" value="2"/>
</dbReference>
<dbReference type="Pfam" id="PF13738">
    <property type="entry name" value="Pyr_redox_3"/>
    <property type="match status" value="1"/>
</dbReference>
<protein>
    <submittedName>
        <fullName evidence="2">NAD(P)/FAD-dependent oxidoreductase</fullName>
    </submittedName>
</protein>
<dbReference type="PANTHER" id="PTHR43539:SF68">
    <property type="entry name" value="FLAVIN-BINDING MONOOXYGENASE-LIKE PROTEIN (AFU_ORTHOLOGUE AFUA_4G09220)"/>
    <property type="match status" value="1"/>
</dbReference>
<dbReference type="InterPro" id="IPR036188">
    <property type="entry name" value="FAD/NAD-bd_sf"/>
</dbReference>
<evidence type="ECO:0000256" key="1">
    <source>
        <dbReference type="ARBA" id="ARBA00023002"/>
    </source>
</evidence>
<proteinExistence type="predicted"/>
<dbReference type="Proteomes" id="UP001194539">
    <property type="component" value="Unassembled WGS sequence"/>
</dbReference>
<dbReference type="EMBL" id="JACEGD010000057">
    <property type="protein sequence ID" value="MBH5391775.1"/>
    <property type="molecule type" value="Genomic_DNA"/>
</dbReference>
<gene>
    <name evidence="2" type="ORF">H1B27_36690</name>
</gene>
<keyword evidence="1" id="KW-0560">Oxidoreductase</keyword>
<evidence type="ECO:0000313" key="3">
    <source>
        <dbReference type="Proteomes" id="UP001194539"/>
    </source>
</evidence>
<evidence type="ECO:0000313" key="2">
    <source>
        <dbReference type="EMBL" id="MBH5391775.1"/>
    </source>
</evidence>
<dbReference type="Gene3D" id="3.50.50.60">
    <property type="entry name" value="FAD/NAD(P)-binding domain"/>
    <property type="match status" value="1"/>
</dbReference>
<organism evidence="2 3">
    <name type="scientific">Bradyrhizobium diversitatis</name>
    <dbReference type="NCBI Taxonomy" id="2755406"/>
    <lineage>
        <taxon>Bacteria</taxon>
        <taxon>Pseudomonadati</taxon>
        <taxon>Pseudomonadota</taxon>
        <taxon>Alphaproteobacteria</taxon>
        <taxon>Hyphomicrobiales</taxon>
        <taxon>Nitrobacteraceae</taxon>
        <taxon>Bradyrhizobium</taxon>
    </lineage>
</organism>
<dbReference type="PANTHER" id="PTHR43539">
    <property type="entry name" value="FLAVIN-BINDING MONOOXYGENASE-LIKE PROTEIN (AFU_ORTHOLOGUE AFUA_4G09220)"/>
    <property type="match status" value="1"/>
</dbReference>
<name>A0ABS0PEP7_9BRAD</name>
<accession>A0ABS0PEP7</accession>
<dbReference type="InterPro" id="IPR050982">
    <property type="entry name" value="Auxin_biosynth/cation_transpt"/>
</dbReference>
<keyword evidence="3" id="KW-1185">Reference proteome</keyword>